<feature type="compositionally biased region" description="Basic and acidic residues" evidence="1">
    <location>
        <begin position="1"/>
        <end position="14"/>
    </location>
</feature>
<feature type="region of interest" description="Disordered" evidence="1">
    <location>
        <begin position="1"/>
        <end position="42"/>
    </location>
</feature>
<keyword evidence="3" id="KW-1185">Reference proteome</keyword>
<gene>
    <name evidence="2" type="ORF">BJ508DRAFT_418312</name>
</gene>
<evidence type="ECO:0000313" key="2">
    <source>
        <dbReference type="EMBL" id="RPA75080.1"/>
    </source>
</evidence>
<dbReference type="AlphaFoldDB" id="A0A3N4HTF6"/>
<proteinExistence type="predicted"/>
<sequence length="338" mass="38553">MDEHEFNSSDHPARPDQATSRSFAKGNGGQMLVPRINPNTMPSATDPFPKSEFELMLEEVTHKSWFGDKPRGDSHRLPEKLDAALCAHCDNTSSSLGPPYRATLGDFRGEIETQLEFPEWNVDQPNPIPSVFYAALEDYLFFYITTVYPYFLSLKETSPEAVPITRRGYGNALSPIELSIRERRIFRHGNLLLAIIWLSSPCYDGLSSRFKAGLLRAAQVRLIEIWYRCTIMEQAMLIRSGADAARIWRSWQGCGMLTRRFFTRIRSERIELLLLKYISEPGYNRDVALGIAAADDAHDRYLAEQLAPYETYHGHASNTEWKDQAEKLVRCTAGMLDY</sequence>
<protein>
    <submittedName>
        <fullName evidence="2">Uncharacterized protein</fullName>
    </submittedName>
</protein>
<name>A0A3N4HTF6_ASCIM</name>
<organism evidence="2 3">
    <name type="scientific">Ascobolus immersus RN42</name>
    <dbReference type="NCBI Taxonomy" id="1160509"/>
    <lineage>
        <taxon>Eukaryota</taxon>
        <taxon>Fungi</taxon>
        <taxon>Dikarya</taxon>
        <taxon>Ascomycota</taxon>
        <taxon>Pezizomycotina</taxon>
        <taxon>Pezizomycetes</taxon>
        <taxon>Pezizales</taxon>
        <taxon>Ascobolaceae</taxon>
        <taxon>Ascobolus</taxon>
    </lineage>
</organism>
<reference evidence="2 3" key="1">
    <citation type="journal article" date="2018" name="Nat. Ecol. Evol.">
        <title>Pezizomycetes genomes reveal the molecular basis of ectomycorrhizal truffle lifestyle.</title>
        <authorList>
            <person name="Murat C."/>
            <person name="Payen T."/>
            <person name="Noel B."/>
            <person name="Kuo A."/>
            <person name="Morin E."/>
            <person name="Chen J."/>
            <person name="Kohler A."/>
            <person name="Krizsan K."/>
            <person name="Balestrini R."/>
            <person name="Da Silva C."/>
            <person name="Montanini B."/>
            <person name="Hainaut M."/>
            <person name="Levati E."/>
            <person name="Barry K.W."/>
            <person name="Belfiori B."/>
            <person name="Cichocki N."/>
            <person name="Clum A."/>
            <person name="Dockter R.B."/>
            <person name="Fauchery L."/>
            <person name="Guy J."/>
            <person name="Iotti M."/>
            <person name="Le Tacon F."/>
            <person name="Lindquist E.A."/>
            <person name="Lipzen A."/>
            <person name="Malagnac F."/>
            <person name="Mello A."/>
            <person name="Molinier V."/>
            <person name="Miyauchi S."/>
            <person name="Poulain J."/>
            <person name="Riccioni C."/>
            <person name="Rubini A."/>
            <person name="Sitrit Y."/>
            <person name="Splivallo R."/>
            <person name="Traeger S."/>
            <person name="Wang M."/>
            <person name="Zifcakova L."/>
            <person name="Wipf D."/>
            <person name="Zambonelli A."/>
            <person name="Paolocci F."/>
            <person name="Nowrousian M."/>
            <person name="Ottonello S."/>
            <person name="Baldrian P."/>
            <person name="Spatafora J.W."/>
            <person name="Henrissat B."/>
            <person name="Nagy L.G."/>
            <person name="Aury J.M."/>
            <person name="Wincker P."/>
            <person name="Grigoriev I.V."/>
            <person name="Bonfante P."/>
            <person name="Martin F.M."/>
        </authorList>
    </citation>
    <scope>NUCLEOTIDE SEQUENCE [LARGE SCALE GENOMIC DNA]</scope>
    <source>
        <strain evidence="2 3">RN42</strain>
    </source>
</reference>
<evidence type="ECO:0000256" key="1">
    <source>
        <dbReference type="SAM" id="MobiDB-lite"/>
    </source>
</evidence>
<dbReference type="Proteomes" id="UP000275078">
    <property type="component" value="Unassembled WGS sequence"/>
</dbReference>
<evidence type="ECO:0000313" key="3">
    <source>
        <dbReference type="Proteomes" id="UP000275078"/>
    </source>
</evidence>
<accession>A0A3N4HTF6</accession>
<dbReference type="EMBL" id="ML119772">
    <property type="protein sequence ID" value="RPA75080.1"/>
    <property type="molecule type" value="Genomic_DNA"/>
</dbReference>